<dbReference type="Pfam" id="PF02666">
    <property type="entry name" value="PS_Dcarbxylase"/>
    <property type="match status" value="1"/>
</dbReference>
<dbReference type="AlphaFoldDB" id="A0A6A6CYS8"/>
<dbReference type="GO" id="GO:0005739">
    <property type="term" value="C:mitochondrion"/>
    <property type="evidence" value="ECO:0007669"/>
    <property type="project" value="TreeGrafter"/>
</dbReference>
<feature type="signal peptide" evidence="3">
    <location>
        <begin position="1"/>
        <end position="20"/>
    </location>
</feature>
<dbReference type="GO" id="GO:0006646">
    <property type="term" value="P:phosphatidylethanolamine biosynthetic process"/>
    <property type="evidence" value="ECO:0007669"/>
    <property type="project" value="TreeGrafter"/>
</dbReference>
<keyword evidence="6" id="KW-1185">Reference proteome</keyword>
<name>A0A6A6CYS8_ZASCE</name>
<evidence type="ECO:0000313" key="5">
    <source>
        <dbReference type="EMBL" id="KAF2171350.1"/>
    </source>
</evidence>
<dbReference type="InterPro" id="IPR003817">
    <property type="entry name" value="PS_Dcarbxylase"/>
</dbReference>
<evidence type="ECO:0000256" key="1">
    <source>
        <dbReference type="ARBA" id="ARBA00022793"/>
    </source>
</evidence>
<dbReference type="RefSeq" id="XP_033672239.1">
    <property type="nucleotide sequence ID" value="XM_033815704.1"/>
</dbReference>
<keyword evidence="3" id="KW-0732">Signal</keyword>
<reference evidence="5" key="1">
    <citation type="journal article" date="2020" name="Stud. Mycol.">
        <title>101 Dothideomycetes genomes: a test case for predicting lifestyles and emergence of pathogens.</title>
        <authorList>
            <person name="Haridas S."/>
            <person name="Albert R."/>
            <person name="Binder M."/>
            <person name="Bloem J."/>
            <person name="Labutti K."/>
            <person name="Salamov A."/>
            <person name="Andreopoulos B."/>
            <person name="Baker S."/>
            <person name="Barry K."/>
            <person name="Bills G."/>
            <person name="Bluhm B."/>
            <person name="Cannon C."/>
            <person name="Castanera R."/>
            <person name="Culley D."/>
            <person name="Daum C."/>
            <person name="Ezra D."/>
            <person name="Gonzalez J."/>
            <person name="Henrissat B."/>
            <person name="Kuo A."/>
            <person name="Liang C."/>
            <person name="Lipzen A."/>
            <person name="Lutzoni F."/>
            <person name="Magnuson J."/>
            <person name="Mondo S."/>
            <person name="Nolan M."/>
            <person name="Ohm R."/>
            <person name="Pangilinan J."/>
            <person name="Park H.-J."/>
            <person name="Ramirez L."/>
            <person name="Alfaro M."/>
            <person name="Sun H."/>
            <person name="Tritt A."/>
            <person name="Yoshinaga Y."/>
            <person name="Zwiers L.-H."/>
            <person name="Turgeon B."/>
            <person name="Goodwin S."/>
            <person name="Spatafora J."/>
            <person name="Crous P."/>
            <person name="Grigoriev I."/>
        </authorList>
    </citation>
    <scope>NUCLEOTIDE SEQUENCE</scope>
    <source>
        <strain evidence="5">ATCC 36951</strain>
    </source>
</reference>
<dbReference type="OrthoDB" id="5973539at2759"/>
<feature type="chain" id="PRO_5025479102" description="L-tryptophan decarboxylase PsiD-like domain-containing protein" evidence="3">
    <location>
        <begin position="21"/>
        <end position="454"/>
    </location>
</feature>
<dbReference type="PANTHER" id="PTHR10067:SF9">
    <property type="entry name" value="PHOSPHATIDYLSERINE DECARBOXYLASE FAMILY PROTEIN (AFU_ORTHOLOGUE AFUA_7G01730)"/>
    <property type="match status" value="1"/>
</dbReference>
<organism evidence="5 6">
    <name type="scientific">Zasmidium cellare ATCC 36951</name>
    <dbReference type="NCBI Taxonomy" id="1080233"/>
    <lineage>
        <taxon>Eukaryota</taxon>
        <taxon>Fungi</taxon>
        <taxon>Dikarya</taxon>
        <taxon>Ascomycota</taxon>
        <taxon>Pezizomycotina</taxon>
        <taxon>Dothideomycetes</taxon>
        <taxon>Dothideomycetidae</taxon>
        <taxon>Mycosphaerellales</taxon>
        <taxon>Mycosphaerellaceae</taxon>
        <taxon>Zasmidium</taxon>
    </lineage>
</organism>
<keyword evidence="1" id="KW-0210">Decarboxylase</keyword>
<keyword evidence="2" id="KW-0456">Lyase</keyword>
<evidence type="ECO:0000256" key="2">
    <source>
        <dbReference type="ARBA" id="ARBA00023239"/>
    </source>
</evidence>
<accession>A0A6A6CYS8</accession>
<feature type="domain" description="L-tryptophan decarboxylase PsiD-like" evidence="4">
    <location>
        <begin position="44"/>
        <end position="179"/>
    </location>
</feature>
<dbReference type="InterPro" id="IPR022237">
    <property type="entry name" value="PsiD-like"/>
</dbReference>
<evidence type="ECO:0000259" key="4">
    <source>
        <dbReference type="Pfam" id="PF12588"/>
    </source>
</evidence>
<dbReference type="Proteomes" id="UP000799537">
    <property type="component" value="Unassembled WGS sequence"/>
</dbReference>
<dbReference type="GeneID" id="54568976"/>
<evidence type="ECO:0000313" key="6">
    <source>
        <dbReference type="Proteomes" id="UP000799537"/>
    </source>
</evidence>
<dbReference type="GO" id="GO:0004609">
    <property type="term" value="F:phosphatidylserine decarboxylase activity"/>
    <property type="evidence" value="ECO:0007669"/>
    <property type="project" value="InterPro"/>
</dbReference>
<sequence>MRVPVTIATLCLVSSYHVSGTPSTPRFSRGVNLLSSRDYNGTLSPVIAEFQEVISRHAGLEQLGNAIFTEVPNKYPYNETPDGKQPVHNFTDFLVVLDHIIKRGPEFSNSKDPPTAPSVIGVPINAILDWPMGTISGYNFFLSPIVNKQLHNVLSQWSKYLASPASQSVLDGWLGSTGKAVITAVANDGKTNYTFEQLFACPNISAPHLGFKSWDEYFVRPFNEGIRPTEAPDNGPPDPRYPDTRLVIDNACESAPLQVKHNVSFYDSFYLKEQPYSLVNMLNFAPEARQFVGGTVYQAYLSALSYHRWHAPVSGKVLKIEQVPGTYYSENIFYGLAGNTTDPDPGAPDFSQPYISAVATRSIVYIQAKSPKIGTMAIVFIGMAEVSSCEFIVKEGDEIIKGQEIGMFHYGGSSHCLVFQPGVDLNFVNPPPWDTADVDTEKTFNVKSALAVVS</sequence>
<dbReference type="PANTHER" id="PTHR10067">
    <property type="entry name" value="PHOSPHATIDYLSERINE DECARBOXYLASE"/>
    <property type="match status" value="1"/>
</dbReference>
<protein>
    <recommendedName>
        <fullName evidence="4">L-tryptophan decarboxylase PsiD-like domain-containing protein</fullName>
    </recommendedName>
</protein>
<proteinExistence type="predicted"/>
<gene>
    <name evidence="5" type="ORF">M409DRAFT_63671</name>
</gene>
<dbReference type="EMBL" id="ML993583">
    <property type="protein sequence ID" value="KAF2171350.1"/>
    <property type="molecule type" value="Genomic_DNA"/>
</dbReference>
<dbReference type="Pfam" id="PF12588">
    <property type="entry name" value="PSDC"/>
    <property type="match status" value="1"/>
</dbReference>
<evidence type="ECO:0000256" key="3">
    <source>
        <dbReference type="SAM" id="SignalP"/>
    </source>
</evidence>